<accession>A0A6A6MCT6</accession>
<dbReference type="EMBL" id="JAAGAX010000006">
    <property type="protein sequence ID" value="KAF2310295.1"/>
    <property type="molecule type" value="Genomic_DNA"/>
</dbReference>
<proteinExistence type="predicted"/>
<reference evidence="2 3" key="1">
    <citation type="journal article" date="2020" name="Mol. Plant">
        <title>The Chromosome-Based Rubber Tree Genome Provides New Insights into Spurge Genome Evolution and Rubber Biosynthesis.</title>
        <authorList>
            <person name="Liu J."/>
            <person name="Shi C."/>
            <person name="Shi C.C."/>
            <person name="Li W."/>
            <person name="Zhang Q.J."/>
            <person name="Zhang Y."/>
            <person name="Li K."/>
            <person name="Lu H.F."/>
            <person name="Shi C."/>
            <person name="Zhu S.T."/>
            <person name="Xiao Z.Y."/>
            <person name="Nan H."/>
            <person name="Yue Y."/>
            <person name="Zhu X.G."/>
            <person name="Wu Y."/>
            <person name="Hong X.N."/>
            <person name="Fan G.Y."/>
            <person name="Tong Y."/>
            <person name="Zhang D."/>
            <person name="Mao C.L."/>
            <person name="Liu Y.L."/>
            <person name="Hao S.J."/>
            <person name="Liu W.Q."/>
            <person name="Lv M.Q."/>
            <person name="Zhang H.B."/>
            <person name="Liu Y."/>
            <person name="Hu-Tang G.R."/>
            <person name="Wang J.P."/>
            <person name="Wang J.H."/>
            <person name="Sun Y.H."/>
            <person name="Ni S.B."/>
            <person name="Chen W.B."/>
            <person name="Zhang X.C."/>
            <person name="Jiao Y.N."/>
            <person name="Eichler E.E."/>
            <person name="Li G.H."/>
            <person name="Liu X."/>
            <person name="Gao L.Z."/>
        </authorList>
    </citation>
    <scope>NUCLEOTIDE SEQUENCE [LARGE SCALE GENOMIC DNA]</scope>
    <source>
        <strain evidence="3">cv. GT1</strain>
        <tissue evidence="2">Leaf</tissue>
    </source>
</reference>
<dbReference type="InterPro" id="IPR001932">
    <property type="entry name" value="PPM-type_phosphatase-like_dom"/>
</dbReference>
<dbReference type="PANTHER" id="PTHR31515:SF0">
    <property type="entry name" value="TRANSMEMBRANE PROTEIN"/>
    <property type="match status" value="1"/>
</dbReference>
<keyword evidence="3" id="KW-1185">Reference proteome</keyword>
<evidence type="ECO:0000313" key="3">
    <source>
        <dbReference type="Proteomes" id="UP000467840"/>
    </source>
</evidence>
<name>A0A6A6MCT6_HEVBR</name>
<dbReference type="PANTHER" id="PTHR31515">
    <property type="entry name" value="TRANSMEMBRANE PROTEIN-RELATED"/>
    <property type="match status" value="1"/>
</dbReference>
<dbReference type="Gene3D" id="3.60.40.10">
    <property type="entry name" value="PPM-type phosphatase domain"/>
    <property type="match status" value="1"/>
</dbReference>
<dbReference type="InterPro" id="IPR036457">
    <property type="entry name" value="PPM-type-like_dom_sf"/>
</dbReference>
<dbReference type="PROSITE" id="PS51746">
    <property type="entry name" value="PPM_2"/>
    <property type="match status" value="1"/>
</dbReference>
<feature type="domain" description="PPM-type phosphatase" evidence="1">
    <location>
        <begin position="1"/>
        <end position="146"/>
    </location>
</feature>
<comment type="caution">
    <text evidence="2">The sequence shown here is derived from an EMBL/GenBank/DDBJ whole genome shotgun (WGS) entry which is preliminary data.</text>
</comment>
<dbReference type="Pfam" id="PF00481">
    <property type="entry name" value="PP2C"/>
    <property type="match status" value="1"/>
</dbReference>
<evidence type="ECO:0000259" key="1">
    <source>
        <dbReference type="PROSITE" id="PS51746"/>
    </source>
</evidence>
<dbReference type="SUPFAM" id="SSF81606">
    <property type="entry name" value="PP2C-like"/>
    <property type="match status" value="1"/>
</dbReference>
<dbReference type="Pfam" id="PF25483">
    <property type="entry name" value="DUF7906"/>
    <property type="match status" value="1"/>
</dbReference>
<dbReference type="InterPro" id="IPR057228">
    <property type="entry name" value="DUF7906"/>
</dbReference>
<dbReference type="AlphaFoldDB" id="A0A6A6MCT6"/>
<evidence type="ECO:0000313" key="2">
    <source>
        <dbReference type="EMBL" id="KAF2310295.1"/>
    </source>
</evidence>
<protein>
    <recommendedName>
        <fullName evidence="1">PPM-type phosphatase domain-containing protein</fullName>
    </recommendedName>
</protein>
<dbReference type="Proteomes" id="UP000467840">
    <property type="component" value="Chromosome 14"/>
</dbReference>
<gene>
    <name evidence="2" type="ORF">GH714_007618</name>
</gene>
<dbReference type="CDD" id="cd00143">
    <property type="entry name" value="PP2Cc"/>
    <property type="match status" value="1"/>
</dbReference>
<organism evidence="2 3">
    <name type="scientific">Hevea brasiliensis</name>
    <name type="common">Para rubber tree</name>
    <name type="synonym">Siphonia brasiliensis</name>
    <dbReference type="NCBI Taxonomy" id="3981"/>
    <lineage>
        <taxon>Eukaryota</taxon>
        <taxon>Viridiplantae</taxon>
        <taxon>Streptophyta</taxon>
        <taxon>Embryophyta</taxon>
        <taxon>Tracheophyta</taxon>
        <taxon>Spermatophyta</taxon>
        <taxon>Magnoliopsida</taxon>
        <taxon>eudicotyledons</taxon>
        <taxon>Gunneridae</taxon>
        <taxon>Pentapetalae</taxon>
        <taxon>rosids</taxon>
        <taxon>fabids</taxon>
        <taxon>Malpighiales</taxon>
        <taxon>Euphorbiaceae</taxon>
        <taxon>Crotonoideae</taxon>
        <taxon>Micrandreae</taxon>
        <taxon>Hevea</taxon>
    </lineage>
</organism>
<sequence>MCVNGKSNVWSQSSPLCLMQVSRSIGDVYMKHVQYNQEPINGKFRLPEPMNMPILSAKPTIISHPLQPNDSFLIFASDGLWEHLSNEKAVDIVHSHPHAGSAKRLVKAALREAARKREMKYSDLRRIDKKVRRHFHDDITVIVLFLNHDLLSRGTVQDPPLSIRSSFPGFIGMWCSLDLMEMVAIGWAAGTDRSREGAVESYGSCWDGERGELHHGYMPYVEAAVVEPVFHKLYSYIFDMENMRYTAAENDRPVPNAIFIVNFDKKYRNRFDRLMYRKINPLTNEEIGKQEGNYYRYRYNGGGATQVWLSSDRFVVIDLSAGTCTYGKIETQEGSVSSRTLPWIRNMMFPRGVAAISDHVSHDIFVGQLAALIATTVEHVIAPDIRFETVDLATRLLIPIIVLQNHNRYNIMEKGHNYSINIEEIESEVKKMVHDGPEVVIVGGSHALHSHEKLAIAVSKAMQGHSLQETKKDGRFHVHTKTYLDGTALKEVLIFTEVYYQNEVDLGFPLPLMVIKSTLAIHSMLHRQCPNNLV</sequence>